<accession>A0A8J5LW85</accession>
<evidence type="ECO:0000313" key="2">
    <source>
        <dbReference type="Proteomes" id="UP000734854"/>
    </source>
</evidence>
<dbReference type="GO" id="GO:0032040">
    <property type="term" value="C:small-subunit processome"/>
    <property type="evidence" value="ECO:0007669"/>
    <property type="project" value="TreeGrafter"/>
</dbReference>
<dbReference type="AlphaFoldDB" id="A0A8J5LW85"/>
<organism evidence="1 2">
    <name type="scientific">Zingiber officinale</name>
    <name type="common">Ginger</name>
    <name type="synonym">Amomum zingiber</name>
    <dbReference type="NCBI Taxonomy" id="94328"/>
    <lineage>
        <taxon>Eukaryota</taxon>
        <taxon>Viridiplantae</taxon>
        <taxon>Streptophyta</taxon>
        <taxon>Embryophyta</taxon>
        <taxon>Tracheophyta</taxon>
        <taxon>Spermatophyta</taxon>
        <taxon>Magnoliopsida</taxon>
        <taxon>Liliopsida</taxon>
        <taxon>Zingiberales</taxon>
        <taxon>Zingiberaceae</taxon>
        <taxon>Zingiber</taxon>
    </lineage>
</organism>
<comment type="caution">
    <text evidence="1">The sequence shown here is derived from an EMBL/GenBank/DDBJ whole genome shotgun (WGS) entry which is preliminary data.</text>
</comment>
<protein>
    <submittedName>
        <fullName evidence="1">Uncharacterized protein</fullName>
    </submittedName>
</protein>
<dbReference type="PANTHER" id="PTHR17695:SF11">
    <property type="entry name" value="SMALL SUBUNIT PROCESSOME COMPONENT 20 HOMOLOG"/>
    <property type="match status" value="1"/>
</dbReference>
<dbReference type="GO" id="GO:0030686">
    <property type="term" value="C:90S preribosome"/>
    <property type="evidence" value="ECO:0007669"/>
    <property type="project" value="TreeGrafter"/>
</dbReference>
<dbReference type="EMBL" id="JACMSC010000002">
    <property type="protein sequence ID" value="KAG6533232.1"/>
    <property type="molecule type" value="Genomic_DNA"/>
</dbReference>
<dbReference type="PANTHER" id="PTHR17695">
    <property type="entry name" value="SMALL SUBUNIT PROCESSOME COMPONENT 20 HOMOLOG"/>
    <property type="match status" value="1"/>
</dbReference>
<name>A0A8J5LW85_ZINOF</name>
<reference evidence="1 2" key="1">
    <citation type="submission" date="2020-08" db="EMBL/GenBank/DDBJ databases">
        <title>Plant Genome Project.</title>
        <authorList>
            <person name="Zhang R.-G."/>
        </authorList>
    </citation>
    <scope>NUCLEOTIDE SEQUENCE [LARGE SCALE GENOMIC DNA]</scope>
    <source>
        <tissue evidence="1">Rhizome</tissue>
    </source>
</reference>
<proteinExistence type="predicted"/>
<dbReference type="OrthoDB" id="360653at2759"/>
<keyword evidence="2" id="KW-1185">Reference proteome</keyword>
<evidence type="ECO:0000313" key="1">
    <source>
        <dbReference type="EMBL" id="KAG6533232.1"/>
    </source>
</evidence>
<dbReference type="Proteomes" id="UP000734854">
    <property type="component" value="Unassembled WGS sequence"/>
</dbReference>
<gene>
    <name evidence="1" type="ORF">ZIOFF_007098</name>
</gene>
<dbReference type="InterPro" id="IPR052575">
    <property type="entry name" value="SSU_processome_comp_20"/>
</dbReference>
<sequence>MKPFVQMLSQAILLKETIMTELLDKVKIEAILSLEPILSLTLTRKLHCPCNSVTYLAAEVKNLNSFLPRLVDSLVILLKNGGDRDPEIIEQIFTSWSYIMMYLQKCLARDLVYAPNATATEPPKKPQIKSATLIFDDISKLFSLPIVEAALILGVRKAIRVAAKPKAKKH</sequence>